<dbReference type="KEGG" id="trg:TRUGW13939_07206"/>
<dbReference type="AlphaFoldDB" id="A0A7H8R132"/>
<accession>A0A7H8R132</accession>
<evidence type="ECO:0000313" key="3">
    <source>
        <dbReference type="Proteomes" id="UP000509510"/>
    </source>
</evidence>
<feature type="region of interest" description="Disordered" evidence="1">
    <location>
        <begin position="41"/>
        <end position="77"/>
    </location>
</feature>
<dbReference type="GeneID" id="55994699"/>
<sequence>MGRHRRQKRDSDSVEKIMMKGDDIAKRIRSFSKGNPERFEQLVKESTSQVAGQQQTKCQTKNKTKSKSKSLRTPKQPEFELQKGMSDYDGNVYAEAPGFAFLKSQYKFFVTGDLPFEIPTIPPKPMKSNATVDLVSTQIVGVVEGNCAPMLDDNTKQMAAGQFVRIRAKKTLDVFQFDYVLASTGEIVNRAFVSLAGCTEEDLAALAKKMYENYIIDRDNRQHDYDRRYCIWMKGLRDWEWSMFLLAQRFAGSVTWSPGAIKSQILAAVSKDEVLFPWNNESDPHPEVFYAATVDNAHLWVHHKRYENVD</sequence>
<gene>
    <name evidence="2" type="ORF">TRUGW13939_07206</name>
</gene>
<keyword evidence="3" id="KW-1185">Reference proteome</keyword>
<reference evidence="3" key="1">
    <citation type="submission" date="2020-06" db="EMBL/GenBank/DDBJ databases">
        <title>A chromosome-scale genome assembly of Talaromyces rugulosus W13939.</title>
        <authorList>
            <person name="Wang B."/>
            <person name="Guo L."/>
            <person name="Ye K."/>
            <person name="Wang L."/>
        </authorList>
    </citation>
    <scope>NUCLEOTIDE SEQUENCE [LARGE SCALE GENOMIC DNA]</scope>
    <source>
        <strain evidence="3">W13939</strain>
    </source>
</reference>
<protein>
    <submittedName>
        <fullName evidence="2">Uncharacterized protein</fullName>
    </submittedName>
</protein>
<name>A0A7H8R132_TALRU</name>
<organism evidence="2 3">
    <name type="scientific">Talaromyces rugulosus</name>
    <name type="common">Penicillium rugulosum</name>
    <dbReference type="NCBI Taxonomy" id="121627"/>
    <lineage>
        <taxon>Eukaryota</taxon>
        <taxon>Fungi</taxon>
        <taxon>Dikarya</taxon>
        <taxon>Ascomycota</taxon>
        <taxon>Pezizomycotina</taxon>
        <taxon>Eurotiomycetes</taxon>
        <taxon>Eurotiomycetidae</taxon>
        <taxon>Eurotiales</taxon>
        <taxon>Trichocomaceae</taxon>
        <taxon>Talaromyces</taxon>
        <taxon>Talaromyces sect. Islandici</taxon>
    </lineage>
</organism>
<evidence type="ECO:0000256" key="1">
    <source>
        <dbReference type="SAM" id="MobiDB-lite"/>
    </source>
</evidence>
<proteinExistence type="predicted"/>
<dbReference type="Proteomes" id="UP000509510">
    <property type="component" value="Chromosome IV"/>
</dbReference>
<dbReference type="RefSeq" id="XP_035346241.1">
    <property type="nucleotide sequence ID" value="XM_035490348.1"/>
</dbReference>
<evidence type="ECO:0000313" key="2">
    <source>
        <dbReference type="EMBL" id="QKX60064.1"/>
    </source>
</evidence>
<dbReference type="EMBL" id="CP055901">
    <property type="protein sequence ID" value="QKX60064.1"/>
    <property type="molecule type" value="Genomic_DNA"/>
</dbReference>
<feature type="compositionally biased region" description="Basic residues" evidence="1">
    <location>
        <begin position="60"/>
        <end position="72"/>
    </location>
</feature>